<feature type="domain" description="Teneurin-like YD-shell" evidence="2">
    <location>
        <begin position="616"/>
        <end position="758"/>
    </location>
</feature>
<proteinExistence type="predicted"/>
<gene>
    <name evidence="3" type="ORF">GCM10025791_09380</name>
</gene>
<keyword evidence="4" id="KW-1185">Reference proteome</keyword>
<dbReference type="NCBIfam" id="TIGR01643">
    <property type="entry name" value="YD_repeat_2x"/>
    <property type="match status" value="3"/>
</dbReference>
<dbReference type="InterPro" id="IPR006530">
    <property type="entry name" value="YD"/>
</dbReference>
<protein>
    <recommendedName>
        <fullName evidence="2">Teneurin-like YD-shell domain-containing protein</fullName>
    </recommendedName>
</protein>
<organism evidence="3 4">
    <name type="scientific">Halioxenophilus aromaticivorans</name>
    <dbReference type="NCBI Taxonomy" id="1306992"/>
    <lineage>
        <taxon>Bacteria</taxon>
        <taxon>Pseudomonadati</taxon>
        <taxon>Pseudomonadota</taxon>
        <taxon>Gammaproteobacteria</taxon>
        <taxon>Alteromonadales</taxon>
        <taxon>Alteromonadaceae</taxon>
        <taxon>Halioxenophilus</taxon>
    </lineage>
</organism>
<dbReference type="NCBIfam" id="TIGR03696">
    <property type="entry name" value="Rhs_assc_core"/>
    <property type="match status" value="1"/>
</dbReference>
<dbReference type="Proteomes" id="UP001409585">
    <property type="component" value="Unassembled WGS sequence"/>
</dbReference>
<dbReference type="InterPro" id="IPR050708">
    <property type="entry name" value="T6SS_VgrG/RHS"/>
</dbReference>
<evidence type="ECO:0000313" key="3">
    <source>
        <dbReference type="EMBL" id="GAA4934575.1"/>
    </source>
</evidence>
<dbReference type="Pfam" id="PF25023">
    <property type="entry name" value="TEN_YD-shell"/>
    <property type="match status" value="2"/>
</dbReference>
<reference evidence="4" key="1">
    <citation type="journal article" date="2019" name="Int. J. Syst. Evol. Microbiol.">
        <title>The Global Catalogue of Microorganisms (GCM) 10K type strain sequencing project: providing services to taxonomists for standard genome sequencing and annotation.</title>
        <authorList>
            <consortium name="The Broad Institute Genomics Platform"/>
            <consortium name="The Broad Institute Genome Sequencing Center for Infectious Disease"/>
            <person name="Wu L."/>
            <person name="Ma J."/>
        </authorList>
    </citation>
    <scope>NUCLEOTIDE SEQUENCE [LARGE SCALE GENOMIC DNA]</scope>
    <source>
        <strain evidence="4">JCM 19134</strain>
    </source>
</reference>
<name>A0AAV3TZL7_9ALTE</name>
<sequence>MICISKKLFEIVNVTKKLPFLIKVLCCFVLLIASQNTIAGYPNSFSESQDDIYVKVMGGYVTVKRTFYEGQWHFNRNWSPLTIQYDALTNEPSEIRRFDAVYKMADSSGKIFKNTPRKTIHRLSNGYLWVNLEGNWIEYDNNGRILGYGDKNNVKVTFSFDSEGRISGVFDHFGTQVFWYTHDAAGNLTQVKDTTDRQVSYEYNASNQLEAVIDVRGNRWEYDYGAAGGVPVITAMTDPLDRTITYTYNAAGMLKTKRYADNTGMSYGYRYGVTAATKGQAIVTALSTSGKEEITYYDSITGRAVRKEIGGVTIYTRAFSSSEIATTDKNGNTTVRTRDGLYNTTKITYPDNSTKKYKYTTISVSLGLAASPEVKSSLSLLKEFTDENGNKTTYAYDTRGNHISVVTSKGTNIESTIAFVNDSFGNIIKKTEASGTNDAAVWATIYNEYGSQIKITDPESGEIQFIYDVMGNRTVLVDAQGNEWVSTYDSAGNQTSKVNPLGNSYSYKYDAAGNKIKITDPINNAWVYVFDARDNVISVSDSMGYTRTYKYNDDNQRIEIEDEEGHKIYRKFDAINRLVSVSDDSGYGVERRYANFNTPGGGGSEQPTSFVHPTFEQELVYDSRNRLIKVADIADGKERREIFYHRDLVGNILSMVDPNGYATHFNYDSKNRITSEISPSSSARKYSYDWRGNRVGIEDPNNNTYTLDYNKMGRLIREKNPLGQSFSWQYNKAGSLVSYQDPKGQYVELSYDNSYRILREEYYASAGDVDPIEVVNYKYDPRGLLVSWDDGVNSGRFEYDSQGRRTLESVNYGAVTFELSYTYYKNGLLRSSVAPNGLVTKFIYDSSNLLQTVDIAGYGNVTVSKRVNRLRSEIKYPGNFLSKREYDNFERLKNIEVLDVSGSRVFQRIYDYLPDNQLYKESGDVEIVYEYDRDKKLISESRGGALKLNYMYDKSGNRIGVANNTQSWVYNENSQLVRNDENEYEYDLNGSLVRSESSSEIITYTYDHRNRLIKVDSSVIGEVGKYKYDPFGRRIQKQVDGEITYFVYSKRGLIAEIDEAGNYKKIYQYWPGSPWGTDPLFKYTPEGINFYISNNIGAPIAQLDSSGEISSLSMRDAFGGASESDVDNNLVFPGQYHDIETGLNYNFHRYYSSDLGRYIQSDPVRYFGASNLYAYSDNNPINSFDPLGLKPRSTHSSRNSLNKCPLCEPGENEDGEYVDSAGEQWNKRPEWKTKYHPGKNVYERPDPDLPGSGFECSYDKDTGYLDPYDGTYNYVAPDGIISGIVHWNPAGWWDVSDVYEHDNDVPAKDQYIPTDFIYTNDSDVDMYDAEDLGR</sequence>
<dbReference type="EMBL" id="BAABLX010000007">
    <property type="protein sequence ID" value="GAA4934575.1"/>
    <property type="molecule type" value="Genomic_DNA"/>
</dbReference>
<evidence type="ECO:0000313" key="4">
    <source>
        <dbReference type="Proteomes" id="UP001409585"/>
    </source>
</evidence>
<dbReference type="Gene3D" id="2.180.10.10">
    <property type="entry name" value="RHS repeat-associated core"/>
    <property type="match status" value="3"/>
</dbReference>
<evidence type="ECO:0000259" key="2">
    <source>
        <dbReference type="Pfam" id="PF25023"/>
    </source>
</evidence>
<dbReference type="PANTHER" id="PTHR32305:SF15">
    <property type="entry name" value="PROTEIN RHSA-RELATED"/>
    <property type="match status" value="1"/>
</dbReference>
<dbReference type="InterPro" id="IPR031325">
    <property type="entry name" value="RHS_repeat"/>
</dbReference>
<dbReference type="PANTHER" id="PTHR32305">
    <property type="match status" value="1"/>
</dbReference>
<dbReference type="Pfam" id="PF05593">
    <property type="entry name" value="RHS_repeat"/>
    <property type="match status" value="2"/>
</dbReference>
<accession>A0AAV3TZL7</accession>
<dbReference type="InterPro" id="IPR056823">
    <property type="entry name" value="TEN-like_YD-shell"/>
</dbReference>
<dbReference type="RefSeq" id="WP_345417828.1">
    <property type="nucleotide sequence ID" value="NZ_AP031496.1"/>
</dbReference>
<evidence type="ECO:0000256" key="1">
    <source>
        <dbReference type="ARBA" id="ARBA00022737"/>
    </source>
</evidence>
<feature type="domain" description="Teneurin-like YD-shell" evidence="2">
    <location>
        <begin position="877"/>
        <end position="1181"/>
    </location>
</feature>
<comment type="caution">
    <text evidence="3">The sequence shown here is derived from an EMBL/GenBank/DDBJ whole genome shotgun (WGS) entry which is preliminary data.</text>
</comment>
<dbReference type="InterPro" id="IPR022385">
    <property type="entry name" value="Rhs_assc_core"/>
</dbReference>
<keyword evidence="1" id="KW-0677">Repeat</keyword>